<dbReference type="Proteomes" id="UP000290540">
    <property type="component" value="Unassembled WGS sequence"/>
</dbReference>
<organism evidence="1 2">
    <name type="scientific">Fusarium oxysporum f. sp. narcissi</name>
    <dbReference type="NCBI Taxonomy" id="451672"/>
    <lineage>
        <taxon>Eukaryota</taxon>
        <taxon>Fungi</taxon>
        <taxon>Dikarya</taxon>
        <taxon>Ascomycota</taxon>
        <taxon>Pezizomycotina</taxon>
        <taxon>Sordariomycetes</taxon>
        <taxon>Hypocreomycetidae</taxon>
        <taxon>Hypocreales</taxon>
        <taxon>Nectriaceae</taxon>
        <taxon>Fusarium</taxon>
        <taxon>Fusarium oxysporum species complex</taxon>
    </lineage>
</organism>
<proteinExistence type="predicted"/>
<evidence type="ECO:0000313" key="1">
    <source>
        <dbReference type="EMBL" id="RYC82323.1"/>
    </source>
</evidence>
<gene>
    <name evidence="1" type="ORF">BFJ63_vAg14809</name>
</gene>
<accession>A0A4Q2VDV7</accession>
<name>A0A4Q2VDV7_FUSOX</name>
<comment type="caution">
    <text evidence="1">The sequence shown here is derived from an EMBL/GenBank/DDBJ whole genome shotgun (WGS) entry which is preliminary data.</text>
</comment>
<dbReference type="AlphaFoldDB" id="A0A4Q2VDV7"/>
<dbReference type="EMBL" id="MQTW01000191">
    <property type="protein sequence ID" value="RYC82323.1"/>
    <property type="molecule type" value="Genomic_DNA"/>
</dbReference>
<reference evidence="1 2" key="1">
    <citation type="submission" date="2016-12" db="EMBL/GenBank/DDBJ databases">
        <title>Draft genome sequence of Fusarium oxysporum causing rot on Narcissus.</title>
        <authorList>
            <person name="Armitage A.D."/>
            <person name="Taylor A."/>
            <person name="Clarkson J.P."/>
            <person name="Harrison R.J."/>
            <person name="Jackson A.C."/>
        </authorList>
    </citation>
    <scope>NUCLEOTIDE SEQUENCE [LARGE SCALE GENOMIC DNA]</scope>
    <source>
        <strain evidence="1 2">N139</strain>
    </source>
</reference>
<evidence type="ECO:0000313" key="2">
    <source>
        <dbReference type="Proteomes" id="UP000290540"/>
    </source>
</evidence>
<sequence>MILNENQKSIDTYIRKLDMARGVEDGVKEEVGQDRHRGLPLKVQRNPQYPLRWLELPVLWELEGRSSVTEQWHSLQRQV</sequence>
<protein>
    <submittedName>
        <fullName evidence="1">Uncharacterized protein</fullName>
    </submittedName>
</protein>